<reference evidence="1" key="1">
    <citation type="submission" date="2013-08" db="EMBL/GenBank/DDBJ databases">
        <authorList>
            <person name="Mendez C."/>
            <person name="Richter M."/>
            <person name="Ferrer M."/>
            <person name="Sanchez J."/>
        </authorList>
    </citation>
    <scope>NUCLEOTIDE SEQUENCE</scope>
</reference>
<feature type="non-terminal residue" evidence="1">
    <location>
        <position position="1"/>
    </location>
</feature>
<proteinExistence type="predicted"/>
<gene>
    <name evidence="1" type="ORF">B1A_13003</name>
</gene>
<name>T0ZTN9_9ZZZZ</name>
<sequence>RDGHKVKNETVGNLSHLPEPLIEVIRRALRGETFVSVAERLQIVRSKPHGHVQAVRVAMQRLGFESLIASRASPERDRVCAMVAARVLAPHTKLATTRWWHTTTLAE</sequence>
<accession>T0ZTN9</accession>
<dbReference type="AlphaFoldDB" id="T0ZTN9"/>
<dbReference type="EMBL" id="AUZX01009490">
    <property type="protein sequence ID" value="EQD51596.1"/>
    <property type="molecule type" value="Genomic_DNA"/>
</dbReference>
<evidence type="ECO:0000313" key="1">
    <source>
        <dbReference type="EMBL" id="EQD51596.1"/>
    </source>
</evidence>
<feature type="non-terminal residue" evidence="1">
    <location>
        <position position="107"/>
    </location>
</feature>
<protein>
    <submittedName>
        <fullName evidence="1">Transposase</fullName>
    </submittedName>
</protein>
<reference evidence="1" key="2">
    <citation type="journal article" date="2014" name="ISME J.">
        <title>Microbial stratification in low pH oxic and suboxic macroscopic growths along an acid mine drainage.</title>
        <authorList>
            <person name="Mendez-Garcia C."/>
            <person name="Mesa V."/>
            <person name="Sprenger R.R."/>
            <person name="Richter M."/>
            <person name="Diez M.S."/>
            <person name="Solano J."/>
            <person name="Bargiela R."/>
            <person name="Golyshina O.V."/>
            <person name="Manteca A."/>
            <person name="Ramos J.L."/>
            <person name="Gallego J.R."/>
            <person name="Llorente I."/>
            <person name="Martins Dos Santos V.A."/>
            <person name="Jensen O.N."/>
            <person name="Pelaez A.I."/>
            <person name="Sanchez J."/>
            <person name="Ferrer M."/>
        </authorList>
    </citation>
    <scope>NUCLEOTIDE SEQUENCE</scope>
</reference>
<comment type="caution">
    <text evidence="1">The sequence shown here is derived from an EMBL/GenBank/DDBJ whole genome shotgun (WGS) entry which is preliminary data.</text>
</comment>
<organism evidence="1">
    <name type="scientific">mine drainage metagenome</name>
    <dbReference type="NCBI Taxonomy" id="410659"/>
    <lineage>
        <taxon>unclassified sequences</taxon>
        <taxon>metagenomes</taxon>
        <taxon>ecological metagenomes</taxon>
    </lineage>
</organism>